<keyword evidence="6" id="KW-0472">Membrane</keyword>
<dbReference type="RefSeq" id="WP_080919457.1">
    <property type="nucleotide sequence ID" value="NZ_MDET01000012.1"/>
</dbReference>
<keyword evidence="3" id="KW-1003">Cell membrane</keyword>
<dbReference type="GO" id="GO:0005886">
    <property type="term" value="C:plasma membrane"/>
    <property type="evidence" value="ECO:0007669"/>
    <property type="project" value="UniProtKB-SubCell"/>
</dbReference>
<dbReference type="PANTHER" id="PTHR34584">
    <property type="entry name" value="NA(+)/H(+) ANTIPORTER SUBUNIT E1"/>
    <property type="match status" value="1"/>
</dbReference>
<organism evidence="7 8">
    <name type="scientific">Manganibacter manganicus</name>
    <dbReference type="NCBI Taxonomy" id="1873176"/>
    <lineage>
        <taxon>Bacteria</taxon>
        <taxon>Pseudomonadati</taxon>
        <taxon>Pseudomonadota</taxon>
        <taxon>Alphaproteobacteria</taxon>
        <taxon>Hyphomicrobiales</taxon>
        <taxon>Phyllobacteriaceae</taxon>
        <taxon>Manganibacter</taxon>
    </lineage>
</organism>
<evidence type="ECO:0000313" key="7">
    <source>
        <dbReference type="EMBL" id="OQM75912.1"/>
    </source>
</evidence>
<comment type="similarity">
    <text evidence="2">Belongs to the CPA3 antiporters (TC 2.A.63) subunit E family.</text>
</comment>
<dbReference type="EMBL" id="MDET01000012">
    <property type="protein sequence ID" value="OQM75912.1"/>
    <property type="molecule type" value="Genomic_DNA"/>
</dbReference>
<dbReference type="AlphaFoldDB" id="A0A1V8RRR3"/>
<dbReference type="GO" id="GO:0008324">
    <property type="term" value="F:monoatomic cation transmembrane transporter activity"/>
    <property type="evidence" value="ECO:0007669"/>
    <property type="project" value="InterPro"/>
</dbReference>
<dbReference type="PIRSF" id="PIRSF019239">
    <property type="entry name" value="MrpE"/>
    <property type="match status" value="1"/>
</dbReference>
<reference evidence="7 8" key="1">
    <citation type="journal article" date="2016" name="Int. J. Syst. Evol. Microbiol.">
        <title>Pseudaminobacter manganicus sp. nov., isolated from sludge of a manganese mine.</title>
        <authorList>
            <person name="Li J."/>
            <person name="Huang J."/>
            <person name="Liao S."/>
            <person name="Wang G."/>
        </authorList>
    </citation>
    <scope>NUCLEOTIDE SEQUENCE [LARGE SCALE GENOMIC DNA]</scope>
    <source>
        <strain evidence="7 8">JH-7</strain>
    </source>
</reference>
<gene>
    <name evidence="7" type="ORF">BFN67_03130</name>
</gene>
<evidence type="ECO:0000256" key="6">
    <source>
        <dbReference type="ARBA" id="ARBA00023136"/>
    </source>
</evidence>
<dbReference type="OrthoDB" id="9807187at2"/>
<evidence type="ECO:0000313" key="8">
    <source>
        <dbReference type="Proteomes" id="UP000191905"/>
    </source>
</evidence>
<dbReference type="Pfam" id="PF01899">
    <property type="entry name" value="MNHE"/>
    <property type="match status" value="1"/>
</dbReference>
<keyword evidence="8" id="KW-1185">Reference proteome</keyword>
<evidence type="ECO:0000256" key="2">
    <source>
        <dbReference type="ARBA" id="ARBA00006228"/>
    </source>
</evidence>
<accession>A0A1V8RRR3</accession>
<name>A0A1V8RRR3_9HYPH</name>
<evidence type="ECO:0000256" key="5">
    <source>
        <dbReference type="ARBA" id="ARBA00022989"/>
    </source>
</evidence>
<keyword evidence="5" id="KW-1133">Transmembrane helix</keyword>
<dbReference type="InterPro" id="IPR002758">
    <property type="entry name" value="Cation_antiport_E"/>
</dbReference>
<comment type="caution">
    <text evidence="7">The sequence shown here is derived from an EMBL/GenBank/DDBJ whole genome shotgun (WGS) entry which is preliminary data.</text>
</comment>
<dbReference type="NCBIfam" id="NF006520">
    <property type="entry name" value="PRK08965.1-4"/>
    <property type="match status" value="1"/>
</dbReference>
<protein>
    <submittedName>
        <fullName evidence="7">Na+/H+ antiporter subunit E</fullName>
    </submittedName>
</protein>
<evidence type="ECO:0000256" key="4">
    <source>
        <dbReference type="ARBA" id="ARBA00022692"/>
    </source>
</evidence>
<keyword evidence="4" id="KW-0812">Transmembrane</keyword>
<sequence length="161" mass="17751">MRRLLPYPLLTASLLLMWLLLTRFSVGQILLGLVIALAASRVMGALQPAKPRLRRWIKIPSLTWTVFGDILKSNIAVAGLVLRGGSGKARSGFVVVPLELRDRTGLAILACIITGTPGTAWIEYNAASGKLLMHVLDIDDEERCVAQIKQRYEAPLMEIFE</sequence>
<proteinExistence type="inferred from homology"/>
<comment type="subcellular location">
    <subcellularLocation>
        <location evidence="1">Cell membrane</location>
        <topology evidence="1">Multi-pass membrane protein</topology>
    </subcellularLocation>
</comment>
<dbReference type="STRING" id="1873176.BFN67_03130"/>
<evidence type="ECO:0000256" key="1">
    <source>
        <dbReference type="ARBA" id="ARBA00004651"/>
    </source>
</evidence>
<evidence type="ECO:0000256" key="3">
    <source>
        <dbReference type="ARBA" id="ARBA00022475"/>
    </source>
</evidence>
<dbReference type="Proteomes" id="UP000191905">
    <property type="component" value="Unassembled WGS sequence"/>
</dbReference>
<dbReference type="PANTHER" id="PTHR34584:SF1">
    <property type="entry name" value="NA(+)_H(+) ANTIPORTER SUBUNIT E1"/>
    <property type="match status" value="1"/>
</dbReference>